<dbReference type="Pfam" id="PF01833">
    <property type="entry name" value="TIG"/>
    <property type="match status" value="2"/>
</dbReference>
<dbReference type="Pfam" id="PF01437">
    <property type="entry name" value="PSI"/>
    <property type="match status" value="1"/>
</dbReference>
<dbReference type="GO" id="GO:0030334">
    <property type="term" value="P:regulation of cell migration"/>
    <property type="evidence" value="ECO:0007669"/>
    <property type="project" value="TreeGrafter"/>
</dbReference>
<evidence type="ECO:0000256" key="3">
    <source>
        <dbReference type="ARBA" id="ARBA00022475"/>
    </source>
</evidence>
<evidence type="ECO:0000256" key="14">
    <source>
        <dbReference type="ARBA" id="ARBA00057668"/>
    </source>
</evidence>
<dbReference type="GO" id="GO:0002116">
    <property type="term" value="C:semaphorin receptor complex"/>
    <property type="evidence" value="ECO:0007669"/>
    <property type="project" value="TreeGrafter"/>
</dbReference>
<evidence type="ECO:0000256" key="13">
    <source>
        <dbReference type="ARBA" id="ARBA00023180"/>
    </source>
</evidence>
<dbReference type="GO" id="GO:0007411">
    <property type="term" value="P:axon guidance"/>
    <property type="evidence" value="ECO:0007669"/>
    <property type="project" value="UniProtKB-ARBA"/>
</dbReference>
<dbReference type="InterPro" id="IPR001627">
    <property type="entry name" value="Semap_dom"/>
</dbReference>
<dbReference type="InterPro" id="IPR015943">
    <property type="entry name" value="WD40/YVTN_repeat-like_dom_sf"/>
</dbReference>
<keyword evidence="13" id="KW-0325">Glycoprotein</keyword>
<dbReference type="SUPFAM" id="SSF48350">
    <property type="entry name" value="GTPase activation domain, GAP"/>
    <property type="match status" value="1"/>
</dbReference>
<evidence type="ECO:0000256" key="5">
    <source>
        <dbReference type="ARBA" id="ARBA00022692"/>
    </source>
</evidence>
<dbReference type="PANTHER" id="PTHR22625">
    <property type="entry name" value="PLEXIN"/>
    <property type="match status" value="1"/>
</dbReference>
<evidence type="ECO:0000256" key="16">
    <source>
        <dbReference type="PROSITE-ProRule" id="PRU00352"/>
    </source>
</evidence>
<keyword evidence="3" id="KW-1003">Cell membrane</keyword>
<feature type="domain" description="Sema" evidence="18">
    <location>
        <begin position="1"/>
        <end position="462"/>
    </location>
</feature>
<dbReference type="InterPro" id="IPR046800">
    <property type="entry name" value="Plexin_RBD"/>
</dbReference>
<dbReference type="SUPFAM" id="SSF101912">
    <property type="entry name" value="Sema domain"/>
    <property type="match status" value="1"/>
</dbReference>
<keyword evidence="6" id="KW-0732">Signal</keyword>
<dbReference type="InterPro" id="IPR041019">
    <property type="entry name" value="TIG1_plexin"/>
</dbReference>
<evidence type="ECO:0000256" key="12">
    <source>
        <dbReference type="ARBA" id="ARBA00023170"/>
    </source>
</evidence>
<evidence type="ECO:0000256" key="8">
    <source>
        <dbReference type="ARBA" id="ARBA00022989"/>
    </source>
</evidence>
<dbReference type="SMART" id="SM00429">
    <property type="entry name" value="IPT"/>
    <property type="match status" value="2"/>
</dbReference>
<comment type="caution">
    <text evidence="16">Lacks conserved residue(s) required for the propagation of feature annotation.</text>
</comment>
<keyword evidence="4" id="KW-0597">Phosphoprotein</keyword>
<evidence type="ECO:0000256" key="11">
    <source>
        <dbReference type="ARBA" id="ARBA00023157"/>
    </source>
</evidence>
<dbReference type="InterPro" id="IPR013548">
    <property type="entry name" value="Plexin_cytoplasmic_RasGAP_dom"/>
</dbReference>
<dbReference type="PROSITE" id="PS51004">
    <property type="entry name" value="SEMA"/>
    <property type="match status" value="1"/>
</dbReference>
<dbReference type="Pfam" id="PF24317">
    <property type="entry name" value="PSI_Plexin-B"/>
    <property type="match status" value="1"/>
</dbReference>
<keyword evidence="9" id="KW-0175">Coiled coil</keyword>
<keyword evidence="5 17" id="KW-0812">Transmembrane</keyword>
<dbReference type="FunFam" id="3.10.20.90:FF:000120">
    <property type="entry name" value="Plexin b1a"/>
    <property type="match status" value="1"/>
</dbReference>
<reference evidence="19" key="2">
    <citation type="submission" date="2025-09" db="UniProtKB">
        <authorList>
            <consortium name="Ensembl"/>
        </authorList>
    </citation>
    <scope>IDENTIFICATION</scope>
</reference>
<evidence type="ECO:0000313" key="20">
    <source>
        <dbReference type="Proteomes" id="UP000472270"/>
    </source>
</evidence>
<sequence>VTHHPTFLANDTYFEHLALHPDPKLGRVYLGARDRLYQLSFDLQLEAEEETGPVIDSRDCLPPISDTNCPQAKWTNNHNKLLLVDPYSQELISCGSVYQGICQKRSLDSVGKVLFSAERPVDTQYVAANDPNVSTVGLVALTRGRGKQQPVLFVGRGYTNSQPPISTRNLVMEPVFSYEETSKLAVAGRLSEYDHHFVTSFTHRSYVYFMFYRRDLQSPSREYRTYVSRMCLDDTAYYSYVEVPLSCRSAGGKNYNLLQALHVGLPKLDKVMGKESTAASEQEVLLGVFSSQFASSSRPNEESAVCVFSLEEVDKRIDATRDLCYTEMGRADGQEVAYIEYEVKSNCANLPTNTLDAYPCGSDHTPSPMASRALVEAEPIFDSPSVRLTAVAVSVREEHTIAFLGDSQGNLHKVFLGPNGEVEEYAVISIHPSAPISRELRLDHQENHLYILTSNMLEKRSVAECEKHLDCQSCLLAHDPYCGWCVLEGKCGLRSECVRGDQKDQWLWSFDIEQQCLSVTFLNPSNISREERRIISLSIPGLPSLERGEHYSCVFQDRSSLAVVTESGVTCSSPHVYTLPSVSPSQGENIVMCLDALSFFCSCHGCVQSRWGCNWCVNQHMCTHKAVCDKGLIIYNEHVSHYIISSPSATPTSAFLPSSTAETTVQPASTLSLLDEILSEKELLVTDIESVALRETDTDVVTLASLAVVVKTELPSVIEAAEEQRISLPSSSAETKLPPLMEPVTRDSLLTSTPHNLAETLNLINETQTTVLPSNPEPNMFDSETSDFLPVSERVSPAVPSENRIITDRQEAHLAPEEAEVDQAENDNTTFSAATVLSGDGESDSDPPVYLHLRSTDIDADYQYDSADLPADEGTFVNLGASACPCVEKIQGSSLLPVLTQRKISLLARNLHLYQDKELAYECVMVIEGQTVVVDADVTLNEAHPLLTDLYVTLYNCSVGHLDCSRCHTADQKYNCVWCGASCVYRESCSQHIEMTCPAPLIHLFLNAEFLLIVSLNLASFKDPKLIEVSPQRGPKAGGTTLTITGTKLLTGRVTDISVLLGNVPCSLISSVQEETIKCLTGASNRTGEHRVTVQYGNTERHLHGNGYYYTPDPNITHAIPSKSFVGGGRAISVFGQNLDVVQKPQMRVTVVLPDSIYPLKRRRRRRKKSVTDVEMQETNCTEDCSIIQFEEDCEVKTSSLLLCRTPGLDAKVVGGRMLVEFLLDNLRFDFNSVSQSPFIYEPNPILHPLNHRDPTKPYRYKPGSVISVEGENLDLAIFKEEVVALIGEGVCTVKTLTHNHLYCEPPPQQPPLSLRHGRKREGAEAFPEFIVHMGNLNFSLGQVQYDSPSHSIFPLVAQIGVGVVASLVALIVLIIVFIYRRKSKQALRDYKKVQIQLENLETSVRDRCKKEFTDLMTEMMDMTSDLVGSGIPFLEYRMYAERIFFPGHRESPLRRDLDVQECRRATVEQGLIQLSNLLNSKLFLTKFIHTLESQRTFSPRDRGYVASLLTVALHSKLEYFTDILKTLLNDLVEQYIAKNPKLMLRRTETVVEKLLTNWISICLYAFLRHSAGESLYMLFRAIKHQVDKGPVDAVTGKAKYTLNDNRLLREDLEYRTLTLNVLMQGIGVNEAQPVAAKVLDCDTITQVKEKILDQVYKGTSYSHRPHADSVDLEWRSGVAGHLILSDEDLTSVVHGNWKRLNTLQHYKVPDGANVALVLRQSKHIHHDTHDYFAGEKTPMLEDADEGGVRLWHLVKASEEPELPKHRRGSLKERERAKTIPEIYLTRLLSMKGTLQKFVDDLFTVILSTSQPVPLAIKYFFDLLDDQAVRHGISDSETIHIWKTNSLPLRFWINIVKNPQFIFDVQVSDNVDAVLSVIAQTFMDSCTTTEHKLGRDSPINKLLYARDIPRYKQMVERYYADIKQTISASDQEMNSALAELSRNYSGELNYLVALHELYKYINKYYDQIITALEEDTTAQKMQLGYRLQQIAAAVENKVTDL</sequence>
<evidence type="ECO:0000256" key="1">
    <source>
        <dbReference type="ARBA" id="ARBA00004251"/>
    </source>
</evidence>
<evidence type="ECO:0000256" key="7">
    <source>
        <dbReference type="ARBA" id="ARBA00022737"/>
    </source>
</evidence>
<dbReference type="Gene3D" id="1.10.506.10">
    <property type="entry name" value="GTPase Activation - p120gap, domain 1"/>
    <property type="match status" value="1"/>
</dbReference>
<evidence type="ECO:0000256" key="9">
    <source>
        <dbReference type="ARBA" id="ARBA00023054"/>
    </source>
</evidence>
<dbReference type="Gene3D" id="2.60.40.10">
    <property type="entry name" value="Immunoglobulins"/>
    <property type="match status" value="2"/>
</dbReference>
<dbReference type="InterPro" id="IPR002909">
    <property type="entry name" value="IPT_dom"/>
</dbReference>
<keyword evidence="12" id="KW-0675">Receptor</keyword>
<evidence type="ECO:0000256" key="6">
    <source>
        <dbReference type="ARBA" id="ARBA00022729"/>
    </source>
</evidence>
<dbReference type="FunFam" id="2.60.40.10:FF:000705">
    <property type="entry name" value="Plexin B1"/>
    <property type="match status" value="1"/>
</dbReference>
<feature type="transmembrane region" description="Helical" evidence="17">
    <location>
        <begin position="1356"/>
        <end position="1380"/>
    </location>
</feature>
<dbReference type="Pfam" id="PF17960">
    <property type="entry name" value="TIG_plexin"/>
    <property type="match status" value="1"/>
</dbReference>
<dbReference type="Gene3D" id="3.10.20.90">
    <property type="entry name" value="Phosphatidylinositol 3-kinase Catalytic Subunit, Chain A, domain 1"/>
    <property type="match status" value="1"/>
</dbReference>
<feature type="transmembrane region" description="Helical" evidence="17">
    <location>
        <begin position="1551"/>
        <end position="1568"/>
    </location>
</feature>
<dbReference type="Pfam" id="PF18020">
    <property type="entry name" value="TIG_2"/>
    <property type="match status" value="1"/>
</dbReference>
<dbReference type="GO" id="GO:0008360">
    <property type="term" value="P:regulation of cell shape"/>
    <property type="evidence" value="ECO:0007669"/>
    <property type="project" value="UniProtKB-ARBA"/>
</dbReference>
<dbReference type="InterPro" id="IPR014756">
    <property type="entry name" value="Ig_E-set"/>
</dbReference>
<keyword evidence="10 17" id="KW-0472">Membrane</keyword>
<keyword evidence="8 17" id="KW-1133">Transmembrane helix</keyword>
<dbReference type="FunFam" id="1.10.506.10:FF:000010">
    <property type="entry name" value="Plexin B1"/>
    <property type="match status" value="1"/>
</dbReference>
<dbReference type="Pfam" id="PF24479">
    <property type="entry name" value="PSI_PlexinA-B"/>
    <property type="match status" value="1"/>
</dbReference>
<dbReference type="InterPro" id="IPR031148">
    <property type="entry name" value="Plexin"/>
</dbReference>
<evidence type="ECO:0000256" key="17">
    <source>
        <dbReference type="SAM" id="Phobius"/>
    </source>
</evidence>
<gene>
    <name evidence="19" type="primary">LOC107710152</name>
</gene>
<organism evidence="19 20">
    <name type="scientific">Sinocyclocheilus rhinocerous</name>
    <dbReference type="NCBI Taxonomy" id="307959"/>
    <lineage>
        <taxon>Eukaryota</taxon>
        <taxon>Metazoa</taxon>
        <taxon>Chordata</taxon>
        <taxon>Craniata</taxon>
        <taxon>Vertebrata</taxon>
        <taxon>Euteleostomi</taxon>
        <taxon>Actinopterygii</taxon>
        <taxon>Neopterygii</taxon>
        <taxon>Teleostei</taxon>
        <taxon>Ostariophysi</taxon>
        <taxon>Cypriniformes</taxon>
        <taxon>Cyprinidae</taxon>
        <taxon>Cyprininae</taxon>
        <taxon>Sinocyclocheilus</taxon>
    </lineage>
</organism>
<dbReference type="PANTHER" id="PTHR22625:SF36">
    <property type="entry name" value="PLEXIN-B1"/>
    <property type="match status" value="1"/>
</dbReference>
<dbReference type="CDD" id="cd12793">
    <property type="entry name" value="RasGAP_plexin_B1"/>
    <property type="match status" value="1"/>
</dbReference>
<dbReference type="SMART" id="SM00630">
    <property type="entry name" value="Sema"/>
    <property type="match status" value="1"/>
</dbReference>
<dbReference type="GO" id="GO:0050772">
    <property type="term" value="P:positive regulation of axonogenesis"/>
    <property type="evidence" value="ECO:0007669"/>
    <property type="project" value="TreeGrafter"/>
</dbReference>
<dbReference type="Pfam" id="PF01403">
    <property type="entry name" value="Sema"/>
    <property type="match status" value="1"/>
</dbReference>
<dbReference type="InterPro" id="IPR016201">
    <property type="entry name" value="PSI"/>
</dbReference>
<dbReference type="FunFam" id="2.130.10.10:FF:000126">
    <property type="entry name" value="Plexin B1"/>
    <property type="match status" value="1"/>
</dbReference>
<dbReference type="GO" id="GO:0017154">
    <property type="term" value="F:semaphorin receptor activity"/>
    <property type="evidence" value="ECO:0007669"/>
    <property type="project" value="InterPro"/>
</dbReference>
<dbReference type="SUPFAM" id="SSF81296">
    <property type="entry name" value="E set domains"/>
    <property type="match status" value="2"/>
</dbReference>
<dbReference type="GO" id="GO:0048675">
    <property type="term" value="P:axon extension"/>
    <property type="evidence" value="ECO:0007669"/>
    <property type="project" value="TreeGrafter"/>
</dbReference>
<dbReference type="InterPro" id="IPR057533">
    <property type="entry name" value="PSI_Plexin-B"/>
</dbReference>
<comment type="subcellular location">
    <subcellularLocation>
        <location evidence="1">Cell membrane</location>
        <topology evidence="1">Single-pass type I membrane protein</topology>
    </subcellularLocation>
</comment>
<evidence type="ECO:0000256" key="10">
    <source>
        <dbReference type="ARBA" id="ARBA00023136"/>
    </source>
</evidence>
<dbReference type="Gene3D" id="2.130.10.10">
    <property type="entry name" value="YVTN repeat-like/Quinoprotein amine dehydrogenase"/>
    <property type="match status" value="1"/>
</dbReference>
<dbReference type="GO" id="GO:0007162">
    <property type="term" value="P:negative regulation of cell adhesion"/>
    <property type="evidence" value="ECO:0007669"/>
    <property type="project" value="TreeGrafter"/>
</dbReference>
<evidence type="ECO:0000259" key="18">
    <source>
        <dbReference type="PROSITE" id="PS51004"/>
    </source>
</evidence>
<protein>
    <recommendedName>
        <fullName evidence="15">Plexin-B1</fullName>
    </recommendedName>
</protein>
<evidence type="ECO:0000256" key="2">
    <source>
        <dbReference type="ARBA" id="ARBA00010297"/>
    </source>
</evidence>
<evidence type="ECO:0000313" key="19">
    <source>
        <dbReference type="Ensembl" id="ENSSRHP00000027710.1"/>
    </source>
</evidence>
<dbReference type="Proteomes" id="UP000472270">
    <property type="component" value="Unassembled WGS sequence"/>
</dbReference>
<dbReference type="InterPro" id="IPR002165">
    <property type="entry name" value="Plexin_repeat"/>
</dbReference>
<keyword evidence="20" id="KW-1185">Reference proteome</keyword>
<dbReference type="Pfam" id="PF08337">
    <property type="entry name" value="Plexin_cytopl"/>
    <property type="match status" value="1"/>
</dbReference>
<comment type="function">
    <text evidence="14">Receptor for SEMA4D. Plays a role in GABAergic synapse development. Mediates SEMA4A- and SEMA4D-dependent inhibitory synapse development. Plays a role in RHOA activation and subsequent changes of the actin cytoskeleton. Plays a role in axon guidance, invasive growth and cell migration.</text>
</comment>
<dbReference type="Ensembl" id="ENSSRHT00000028523.1">
    <property type="protein sequence ID" value="ENSSRHP00000027710.1"/>
    <property type="gene ID" value="ENSSRHG00000013884.1"/>
</dbReference>
<dbReference type="InterPro" id="IPR008936">
    <property type="entry name" value="Rho_GTPase_activation_prot"/>
</dbReference>
<dbReference type="InterPro" id="IPR013783">
    <property type="entry name" value="Ig-like_fold"/>
</dbReference>
<keyword evidence="7" id="KW-0677">Repeat</keyword>
<keyword evidence="11" id="KW-1015">Disulfide bond</keyword>
<name>A0A673HNN2_9TELE</name>
<dbReference type="GO" id="GO:0005886">
    <property type="term" value="C:plasma membrane"/>
    <property type="evidence" value="ECO:0007669"/>
    <property type="project" value="UniProtKB-SubCell"/>
</dbReference>
<reference evidence="19" key="1">
    <citation type="submission" date="2025-08" db="UniProtKB">
        <authorList>
            <consortium name="Ensembl"/>
        </authorList>
    </citation>
    <scope>IDENTIFICATION</scope>
</reference>
<evidence type="ECO:0000256" key="4">
    <source>
        <dbReference type="ARBA" id="ARBA00022553"/>
    </source>
</evidence>
<dbReference type="SMART" id="SM00423">
    <property type="entry name" value="PSI"/>
    <property type="match status" value="3"/>
</dbReference>
<proteinExistence type="inferred from homology"/>
<dbReference type="InterPro" id="IPR036352">
    <property type="entry name" value="Semap_dom_sf"/>
</dbReference>
<dbReference type="SUPFAM" id="SSF103575">
    <property type="entry name" value="Plexin repeat"/>
    <property type="match status" value="1"/>
</dbReference>
<dbReference type="InterPro" id="IPR041362">
    <property type="entry name" value="TIG2_plexin"/>
</dbReference>
<accession>A0A673HNN2</accession>
<dbReference type="FunFam" id="1.10.506.10:FF:000012">
    <property type="entry name" value="Plexin B1"/>
    <property type="match status" value="1"/>
</dbReference>
<evidence type="ECO:0000256" key="15">
    <source>
        <dbReference type="ARBA" id="ARBA00070678"/>
    </source>
</evidence>
<comment type="similarity">
    <text evidence="2">Belongs to the plexin family.</text>
</comment>
<dbReference type="Pfam" id="PF20170">
    <property type="entry name" value="Plexin_RBD"/>
    <property type="match status" value="1"/>
</dbReference>